<dbReference type="GeneID" id="4396153"/>
<dbReference type="VEuPathDB" id="FungiDB:CHGG_10598"/>
<name>Q2GN56_CHAGB</name>
<reference evidence="3" key="1">
    <citation type="journal article" date="2015" name="Genome Announc.">
        <title>Draft genome sequence of the cellulolytic fungus Chaetomium globosum.</title>
        <authorList>
            <person name="Cuomo C.A."/>
            <person name="Untereiner W.A."/>
            <person name="Ma L.-J."/>
            <person name="Grabherr M."/>
            <person name="Birren B.W."/>
        </authorList>
    </citation>
    <scope>NUCLEOTIDE SEQUENCE [LARGE SCALE GENOMIC DNA]</scope>
    <source>
        <strain evidence="3">ATCC 6205 / CBS 148.51 / DSM 1962 / NBRC 6347 / NRRL 1970</strain>
    </source>
</reference>
<evidence type="ECO:0000313" key="3">
    <source>
        <dbReference type="Proteomes" id="UP000001056"/>
    </source>
</evidence>
<accession>Q2GN56</accession>
<organism evidence="2 3">
    <name type="scientific">Chaetomium globosum (strain ATCC 6205 / CBS 148.51 / DSM 1962 / NBRC 6347 / NRRL 1970)</name>
    <name type="common">Soil fungus</name>
    <dbReference type="NCBI Taxonomy" id="306901"/>
    <lineage>
        <taxon>Eukaryota</taxon>
        <taxon>Fungi</taxon>
        <taxon>Dikarya</taxon>
        <taxon>Ascomycota</taxon>
        <taxon>Pezizomycotina</taxon>
        <taxon>Sordariomycetes</taxon>
        <taxon>Sordariomycetidae</taxon>
        <taxon>Sordariales</taxon>
        <taxon>Chaetomiaceae</taxon>
        <taxon>Chaetomium</taxon>
    </lineage>
</organism>
<proteinExistence type="predicted"/>
<gene>
    <name evidence="2" type="ORF">CHGG_10598</name>
</gene>
<protein>
    <submittedName>
        <fullName evidence="2">Uncharacterized protein</fullName>
    </submittedName>
</protein>
<dbReference type="AlphaFoldDB" id="Q2GN56"/>
<sequence length="91" mass="9603">MASELLEFSVPIDSSLTEGPGGALANERSRRSESSTLKNGSERIPGEIPKIQVSPRPPSPVPCPFWPVPLRALGINVAGLVFKIGNPPSSL</sequence>
<dbReference type="HOGENOM" id="CLU_2426820_0_0_1"/>
<feature type="region of interest" description="Disordered" evidence="1">
    <location>
        <begin position="13"/>
        <end position="57"/>
    </location>
</feature>
<dbReference type="EMBL" id="CH408035">
    <property type="protein sequence ID" value="EAQ84194.1"/>
    <property type="molecule type" value="Genomic_DNA"/>
</dbReference>
<keyword evidence="3" id="KW-1185">Reference proteome</keyword>
<evidence type="ECO:0000256" key="1">
    <source>
        <dbReference type="SAM" id="MobiDB-lite"/>
    </source>
</evidence>
<dbReference type="InParanoid" id="Q2GN56"/>
<dbReference type="Proteomes" id="UP000001056">
    <property type="component" value="Unassembled WGS sequence"/>
</dbReference>
<evidence type="ECO:0000313" key="2">
    <source>
        <dbReference type="EMBL" id="EAQ84194.1"/>
    </source>
</evidence>
<dbReference type="RefSeq" id="XP_001228525.1">
    <property type="nucleotide sequence ID" value="XM_001228524.1"/>
</dbReference>